<proteinExistence type="predicted"/>
<dbReference type="EMBL" id="BFAD01000004">
    <property type="protein sequence ID" value="GBE82830.1"/>
    <property type="molecule type" value="Genomic_DNA"/>
</dbReference>
<dbReference type="Proteomes" id="UP000287166">
    <property type="component" value="Unassembled WGS sequence"/>
</dbReference>
<sequence length="97" mass="10549">MSAPLALNHDENVYLTVTITSSSPFAVNPAALVVHPSLTHLGMVGQLRDVQLLSVPRESWPRLQGEVLSALNALDGVRRVDVQDPPRMRAKRGGDEL</sequence>
<evidence type="ECO:0000313" key="2">
    <source>
        <dbReference type="Proteomes" id="UP000287166"/>
    </source>
</evidence>
<dbReference type="OrthoDB" id="2585179at2759"/>
<evidence type="ECO:0000313" key="1">
    <source>
        <dbReference type="EMBL" id="GBE82830.1"/>
    </source>
</evidence>
<reference evidence="1 2" key="1">
    <citation type="journal article" date="2018" name="Sci. Rep.">
        <title>Genome sequence of the cauliflower mushroom Sparassis crispa (Hanabiratake) and its association with beneficial usage.</title>
        <authorList>
            <person name="Kiyama R."/>
            <person name="Furutani Y."/>
            <person name="Kawaguchi K."/>
            <person name="Nakanishi T."/>
        </authorList>
    </citation>
    <scope>NUCLEOTIDE SEQUENCE [LARGE SCALE GENOMIC DNA]</scope>
</reference>
<keyword evidence="2" id="KW-1185">Reference proteome</keyword>
<organism evidence="1 2">
    <name type="scientific">Sparassis crispa</name>
    <dbReference type="NCBI Taxonomy" id="139825"/>
    <lineage>
        <taxon>Eukaryota</taxon>
        <taxon>Fungi</taxon>
        <taxon>Dikarya</taxon>
        <taxon>Basidiomycota</taxon>
        <taxon>Agaricomycotina</taxon>
        <taxon>Agaricomycetes</taxon>
        <taxon>Polyporales</taxon>
        <taxon>Sparassidaceae</taxon>
        <taxon>Sparassis</taxon>
    </lineage>
</organism>
<name>A0A401GKZ6_9APHY</name>
<dbReference type="RefSeq" id="XP_027613743.1">
    <property type="nucleotide sequence ID" value="XM_027757942.1"/>
</dbReference>
<dbReference type="AlphaFoldDB" id="A0A401GKZ6"/>
<accession>A0A401GKZ6</accession>
<comment type="caution">
    <text evidence="1">The sequence shown here is derived from an EMBL/GenBank/DDBJ whole genome shotgun (WGS) entry which is preliminary data.</text>
</comment>
<dbReference type="InParanoid" id="A0A401GKZ6"/>
<gene>
    <name evidence="1" type="ORF">SCP_0412170</name>
</gene>
<dbReference type="GeneID" id="38779747"/>
<protein>
    <submittedName>
        <fullName evidence="1">Uncharacterized protein</fullName>
    </submittedName>
</protein>